<feature type="domain" description="Fibronectin type-III" evidence="2">
    <location>
        <begin position="122"/>
        <end position="201"/>
    </location>
</feature>
<proteinExistence type="predicted"/>
<feature type="chain" id="PRO_5043922554" description="Fibronectin type-III domain-containing protein" evidence="1">
    <location>
        <begin position="23"/>
        <end position="323"/>
    </location>
</feature>
<keyword evidence="1" id="KW-0732">Signal</keyword>
<sequence>MVGKICALLLVALFGLSGRVEAQECVADSVQNITLSAYHLLSWEVGEDQPCVITQFLIYIYQRNKPIEYSFEVNGNENEVDVSFLEVCQDWIFNIIPVSNHTRGHEHHFYASVPLPWHADLSIAYINVTRNGVTGDLHLSWDITDARLGSCTIRYRLTIEEDESPDIHDLYLSERSVNMHFLSPCTKYQIGVRAINIAHPTIEGPIRSRYYDFPAAKQIPPRLESVEQGVTTINMTWELEPKQRNRCEVKEFQVYGGTFFNVSAIYDDKPERVHVNLSVDHLKPSSMYYMRASVQNSAGWSDATIAAIQTLDLSPDGQIKKLS</sequence>
<dbReference type="CDD" id="cd00063">
    <property type="entry name" value="FN3"/>
    <property type="match status" value="1"/>
</dbReference>
<dbReference type="InterPro" id="IPR003961">
    <property type="entry name" value="FN3_dom"/>
</dbReference>
<dbReference type="InterPro" id="IPR013783">
    <property type="entry name" value="Ig-like_fold"/>
</dbReference>
<dbReference type="Gene3D" id="2.60.40.10">
    <property type="entry name" value="Immunoglobulins"/>
    <property type="match status" value="1"/>
</dbReference>
<feature type="signal peptide" evidence="1">
    <location>
        <begin position="1"/>
        <end position="22"/>
    </location>
</feature>
<dbReference type="SUPFAM" id="SSF49265">
    <property type="entry name" value="Fibronectin type III"/>
    <property type="match status" value="1"/>
</dbReference>
<name>A0AAV8WG16_9CUCU</name>
<dbReference type="EMBL" id="JANEYG010000002">
    <property type="protein sequence ID" value="KAJ8925176.1"/>
    <property type="molecule type" value="Genomic_DNA"/>
</dbReference>
<keyword evidence="4" id="KW-1185">Reference proteome</keyword>
<organism evidence="3 4">
    <name type="scientific">Exocentrus adspersus</name>
    <dbReference type="NCBI Taxonomy" id="1586481"/>
    <lineage>
        <taxon>Eukaryota</taxon>
        <taxon>Metazoa</taxon>
        <taxon>Ecdysozoa</taxon>
        <taxon>Arthropoda</taxon>
        <taxon>Hexapoda</taxon>
        <taxon>Insecta</taxon>
        <taxon>Pterygota</taxon>
        <taxon>Neoptera</taxon>
        <taxon>Endopterygota</taxon>
        <taxon>Coleoptera</taxon>
        <taxon>Polyphaga</taxon>
        <taxon>Cucujiformia</taxon>
        <taxon>Chrysomeloidea</taxon>
        <taxon>Cerambycidae</taxon>
        <taxon>Lamiinae</taxon>
        <taxon>Acanthocinini</taxon>
        <taxon>Exocentrus</taxon>
    </lineage>
</organism>
<accession>A0AAV8WG16</accession>
<dbReference type="AlphaFoldDB" id="A0AAV8WG16"/>
<evidence type="ECO:0000259" key="2">
    <source>
        <dbReference type="SMART" id="SM00060"/>
    </source>
</evidence>
<evidence type="ECO:0000256" key="1">
    <source>
        <dbReference type="SAM" id="SignalP"/>
    </source>
</evidence>
<dbReference type="Proteomes" id="UP001159042">
    <property type="component" value="Unassembled WGS sequence"/>
</dbReference>
<dbReference type="InterPro" id="IPR036116">
    <property type="entry name" value="FN3_sf"/>
</dbReference>
<evidence type="ECO:0000313" key="3">
    <source>
        <dbReference type="EMBL" id="KAJ8925176.1"/>
    </source>
</evidence>
<protein>
    <recommendedName>
        <fullName evidence="2">Fibronectin type-III domain-containing protein</fullName>
    </recommendedName>
</protein>
<feature type="domain" description="Fibronectin type-III" evidence="2">
    <location>
        <begin position="214"/>
        <end position="301"/>
    </location>
</feature>
<reference evidence="3 4" key="1">
    <citation type="journal article" date="2023" name="Insect Mol. Biol.">
        <title>Genome sequencing provides insights into the evolution of gene families encoding plant cell wall-degrading enzymes in longhorned beetles.</title>
        <authorList>
            <person name="Shin N.R."/>
            <person name="Okamura Y."/>
            <person name="Kirsch R."/>
            <person name="Pauchet Y."/>
        </authorList>
    </citation>
    <scope>NUCLEOTIDE SEQUENCE [LARGE SCALE GENOMIC DNA]</scope>
    <source>
        <strain evidence="3">EAD_L_NR</strain>
    </source>
</reference>
<evidence type="ECO:0000313" key="4">
    <source>
        <dbReference type="Proteomes" id="UP001159042"/>
    </source>
</evidence>
<comment type="caution">
    <text evidence="3">The sequence shown here is derived from an EMBL/GenBank/DDBJ whole genome shotgun (WGS) entry which is preliminary data.</text>
</comment>
<gene>
    <name evidence="3" type="ORF">NQ315_001361</name>
</gene>
<dbReference type="SMART" id="SM00060">
    <property type="entry name" value="FN3"/>
    <property type="match status" value="2"/>
</dbReference>